<sequence length="67" mass="8291">MLLKFKEFLKLKELFIKTLNKLAILKNIIYNQLNPMNKIKQLSLFLEKIRLVKVFKRRLWDTWEELL</sequence>
<gene>
    <name evidence="1" type="ORF">B5E91_06670</name>
</gene>
<evidence type="ECO:0000313" key="2">
    <source>
        <dbReference type="Proteomes" id="UP000196258"/>
    </source>
</evidence>
<name>A0A1Y4EDN0_9FIRM</name>
<proteinExistence type="predicted"/>
<evidence type="ECO:0000313" key="1">
    <source>
        <dbReference type="EMBL" id="OUQ05330.1"/>
    </source>
</evidence>
<comment type="caution">
    <text evidence="1">The sequence shown here is derived from an EMBL/GenBank/DDBJ whole genome shotgun (WGS) entry which is preliminary data.</text>
</comment>
<dbReference type="Proteomes" id="UP000196258">
    <property type="component" value="Unassembled WGS sequence"/>
</dbReference>
<organism evidence="1 2">
    <name type="scientific">Thomasclavelia spiroformis</name>
    <dbReference type="NCBI Taxonomy" id="29348"/>
    <lineage>
        <taxon>Bacteria</taxon>
        <taxon>Bacillati</taxon>
        <taxon>Bacillota</taxon>
        <taxon>Erysipelotrichia</taxon>
        <taxon>Erysipelotrichales</taxon>
        <taxon>Coprobacillaceae</taxon>
        <taxon>Thomasclavelia</taxon>
    </lineage>
</organism>
<reference evidence="2" key="1">
    <citation type="submission" date="2017-04" db="EMBL/GenBank/DDBJ databases">
        <title>Function of individual gut microbiota members based on whole genome sequencing of pure cultures obtained from chicken caecum.</title>
        <authorList>
            <person name="Medvecky M."/>
            <person name="Cejkova D."/>
            <person name="Polansky O."/>
            <person name="Karasova D."/>
            <person name="Kubasova T."/>
            <person name="Cizek A."/>
            <person name="Rychlik I."/>
        </authorList>
    </citation>
    <scope>NUCLEOTIDE SEQUENCE [LARGE SCALE GENOMIC DNA]</scope>
    <source>
        <strain evidence="2">An149</strain>
    </source>
</reference>
<accession>A0A1Y4EDN0</accession>
<dbReference type="AlphaFoldDB" id="A0A1Y4EDN0"/>
<protein>
    <submittedName>
        <fullName evidence="1">Uncharacterized protein</fullName>
    </submittedName>
</protein>
<dbReference type="EMBL" id="NFLB01000006">
    <property type="protein sequence ID" value="OUQ05330.1"/>
    <property type="molecule type" value="Genomic_DNA"/>
</dbReference>